<feature type="non-terminal residue" evidence="2">
    <location>
        <position position="54"/>
    </location>
</feature>
<dbReference type="HOGENOM" id="CLU_3054974_0_0_11"/>
<accession>U2RX72</accession>
<evidence type="ECO:0000313" key="3">
    <source>
        <dbReference type="Proteomes" id="UP000016605"/>
    </source>
</evidence>
<evidence type="ECO:0000313" key="2">
    <source>
        <dbReference type="EMBL" id="ERK73346.1"/>
    </source>
</evidence>
<organism evidence="2 3">
    <name type="scientific">Leifsonia aquatica ATCC 14665</name>
    <dbReference type="NCBI Taxonomy" id="1358026"/>
    <lineage>
        <taxon>Bacteria</taxon>
        <taxon>Bacillati</taxon>
        <taxon>Actinomycetota</taxon>
        <taxon>Actinomycetes</taxon>
        <taxon>Micrococcales</taxon>
        <taxon>Microbacteriaceae</taxon>
        <taxon>Leifsonia</taxon>
    </lineage>
</organism>
<gene>
    <name evidence="2" type="ORF">N136_00289</name>
</gene>
<dbReference type="EMBL" id="AWVQ01000031">
    <property type="protein sequence ID" value="ERK73346.1"/>
    <property type="molecule type" value="Genomic_DNA"/>
</dbReference>
<protein>
    <submittedName>
        <fullName evidence="2">Uncharacterized protein</fullName>
    </submittedName>
</protein>
<dbReference type="Proteomes" id="UP000016605">
    <property type="component" value="Unassembled WGS sequence"/>
</dbReference>
<keyword evidence="1" id="KW-0472">Membrane</keyword>
<evidence type="ECO:0000256" key="1">
    <source>
        <dbReference type="SAM" id="Phobius"/>
    </source>
</evidence>
<feature type="transmembrane region" description="Helical" evidence="1">
    <location>
        <begin position="27"/>
        <end position="48"/>
    </location>
</feature>
<dbReference type="AlphaFoldDB" id="U2RX72"/>
<keyword evidence="1" id="KW-1133">Transmembrane helix</keyword>
<comment type="caution">
    <text evidence="2">The sequence shown here is derived from an EMBL/GenBank/DDBJ whole genome shotgun (WGS) entry which is preliminary data.</text>
</comment>
<keyword evidence="1" id="KW-0812">Transmembrane</keyword>
<sequence length="54" mass="5417">MAARLIAVPSAAELLTGAAPAPGSQPWLLVGLVFFGVAAVGMLAAVGIKMRRTP</sequence>
<reference evidence="2 3" key="1">
    <citation type="submission" date="2013-08" db="EMBL/GenBank/DDBJ databases">
        <authorList>
            <person name="Weinstock G."/>
            <person name="Sodergren E."/>
            <person name="Wylie T."/>
            <person name="Fulton L."/>
            <person name="Fulton R."/>
            <person name="Fronick C."/>
            <person name="O'Laughlin M."/>
            <person name="Godfrey J."/>
            <person name="Miner T."/>
            <person name="Herter B."/>
            <person name="Appelbaum E."/>
            <person name="Cordes M."/>
            <person name="Lek S."/>
            <person name="Wollam A."/>
            <person name="Pepin K.H."/>
            <person name="Palsikar V.B."/>
            <person name="Mitreva M."/>
            <person name="Wilson R.K."/>
        </authorList>
    </citation>
    <scope>NUCLEOTIDE SEQUENCE [LARGE SCALE GENOMIC DNA]</scope>
    <source>
        <strain evidence="2 3">ATCC 14665</strain>
    </source>
</reference>
<name>U2RX72_LEIAQ</name>
<proteinExistence type="predicted"/>